<dbReference type="GO" id="GO:0016579">
    <property type="term" value="P:protein deubiquitination"/>
    <property type="evidence" value="ECO:0007669"/>
    <property type="project" value="TreeGrafter"/>
</dbReference>
<dbReference type="InterPro" id="IPR042266">
    <property type="entry name" value="PPPDE_sf"/>
</dbReference>
<evidence type="ECO:0000256" key="2">
    <source>
        <dbReference type="ARBA" id="ARBA00022670"/>
    </source>
</evidence>
<protein>
    <recommendedName>
        <fullName evidence="4">PPPDE domain-containing protein</fullName>
    </recommendedName>
</protein>
<sequence>MGAIASAPHEAPVVPAPVVLHVYDLGHSGEMRTVNAVLQTLGTGAFHCGVEIYGREWSFQASPRGSGVFVCQPRRCPSHSYRTSVDMGCTRFSEQQVLQTVQDMRVEWPGTCYDLLTRNCCHYSDQLCRRLGLGPIPLWTMNLAGAGAAVKGAYDVAVDALYPTLLTGCLGHTKAVRAGKVDVRMAKVA</sequence>
<proteinExistence type="inferred from homology"/>
<dbReference type="GO" id="GO:0101005">
    <property type="term" value="F:deubiquitinase activity"/>
    <property type="evidence" value="ECO:0007669"/>
    <property type="project" value="TreeGrafter"/>
</dbReference>
<keyword evidence="3" id="KW-0378">Hydrolase</keyword>
<evidence type="ECO:0000259" key="4">
    <source>
        <dbReference type="PROSITE" id="PS51858"/>
    </source>
</evidence>
<feature type="domain" description="PPPDE" evidence="4">
    <location>
        <begin position="16"/>
        <end position="166"/>
    </location>
</feature>
<accession>A0A6U9QQV1</accession>
<dbReference type="GO" id="GO:0006508">
    <property type="term" value="P:proteolysis"/>
    <property type="evidence" value="ECO:0007669"/>
    <property type="project" value="UniProtKB-KW"/>
</dbReference>
<dbReference type="Pfam" id="PF05903">
    <property type="entry name" value="Peptidase_C97"/>
    <property type="match status" value="1"/>
</dbReference>
<dbReference type="PANTHER" id="PTHR12378">
    <property type="entry name" value="DESUMOYLATING ISOPEPTIDASE"/>
    <property type="match status" value="1"/>
</dbReference>
<dbReference type="AlphaFoldDB" id="A0A6U9QQV1"/>
<keyword evidence="2" id="KW-0645">Protease</keyword>
<comment type="similarity">
    <text evidence="1">Belongs to the DeSI family.</text>
</comment>
<evidence type="ECO:0000256" key="1">
    <source>
        <dbReference type="ARBA" id="ARBA00008140"/>
    </source>
</evidence>
<name>A0A6U9QQV1_9DINO</name>
<dbReference type="PROSITE" id="PS51858">
    <property type="entry name" value="PPPDE"/>
    <property type="match status" value="1"/>
</dbReference>
<reference evidence="5" key="1">
    <citation type="submission" date="2021-01" db="EMBL/GenBank/DDBJ databases">
        <authorList>
            <person name="Corre E."/>
            <person name="Pelletier E."/>
            <person name="Niang G."/>
            <person name="Scheremetjew M."/>
            <person name="Finn R."/>
            <person name="Kale V."/>
            <person name="Holt S."/>
            <person name="Cochrane G."/>
            <person name="Meng A."/>
            <person name="Brown T."/>
            <person name="Cohen L."/>
        </authorList>
    </citation>
    <scope>NUCLEOTIDE SEQUENCE</scope>
    <source>
        <strain evidence="5">RCC3387</strain>
    </source>
</reference>
<dbReference type="SMART" id="SM01179">
    <property type="entry name" value="DUF862"/>
    <property type="match status" value="1"/>
</dbReference>
<evidence type="ECO:0000256" key="3">
    <source>
        <dbReference type="ARBA" id="ARBA00022801"/>
    </source>
</evidence>
<dbReference type="EMBL" id="HBGW01005249">
    <property type="protein sequence ID" value="CAD9496286.1"/>
    <property type="molecule type" value="Transcribed_RNA"/>
</dbReference>
<dbReference type="InterPro" id="IPR008580">
    <property type="entry name" value="PPPDE_dom"/>
</dbReference>
<gene>
    <name evidence="5" type="ORF">BRAN1462_LOCUS3437</name>
</gene>
<dbReference type="Gene3D" id="3.90.1720.30">
    <property type="entry name" value="PPPDE domains"/>
    <property type="match status" value="1"/>
</dbReference>
<organism evidence="5">
    <name type="scientific">Zooxanthella nutricula</name>
    <dbReference type="NCBI Taxonomy" id="1333877"/>
    <lineage>
        <taxon>Eukaryota</taxon>
        <taxon>Sar</taxon>
        <taxon>Alveolata</taxon>
        <taxon>Dinophyceae</taxon>
        <taxon>Peridiniales</taxon>
        <taxon>Peridiniales incertae sedis</taxon>
        <taxon>Zooxanthella</taxon>
    </lineage>
</organism>
<dbReference type="PANTHER" id="PTHR12378:SF9">
    <property type="entry name" value="OS06G0107000 PROTEIN"/>
    <property type="match status" value="1"/>
</dbReference>
<evidence type="ECO:0000313" key="5">
    <source>
        <dbReference type="EMBL" id="CAD9496286.1"/>
    </source>
</evidence>